<dbReference type="OrthoDB" id="9779074at2"/>
<feature type="transmembrane region" description="Helical" evidence="4">
    <location>
        <begin position="6"/>
        <end position="25"/>
    </location>
</feature>
<evidence type="ECO:0000256" key="4">
    <source>
        <dbReference type="SAM" id="Phobius"/>
    </source>
</evidence>
<name>A0A4U1CS55_9SPHI</name>
<evidence type="ECO:0000259" key="5">
    <source>
        <dbReference type="PROSITE" id="PS01124"/>
    </source>
</evidence>
<dbReference type="PROSITE" id="PS00041">
    <property type="entry name" value="HTH_ARAC_FAMILY_1"/>
    <property type="match status" value="1"/>
</dbReference>
<accession>A0A4U1CS55</accession>
<keyword evidence="7" id="KW-1185">Reference proteome</keyword>
<evidence type="ECO:0000256" key="2">
    <source>
        <dbReference type="ARBA" id="ARBA00023125"/>
    </source>
</evidence>
<evidence type="ECO:0000313" key="6">
    <source>
        <dbReference type="EMBL" id="TKC10543.1"/>
    </source>
</evidence>
<feature type="transmembrane region" description="Helical" evidence="4">
    <location>
        <begin position="133"/>
        <end position="151"/>
    </location>
</feature>
<keyword evidence="2" id="KW-0238">DNA-binding</keyword>
<dbReference type="GO" id="GO:0003700">
    <property type="term" value="F:DNA-binding transcription factor activity"/>
    <property type="evidence" value="ECO:0007669"/>
    <property type="project" value="InterPro"/>
</dbReference>
<dbReference type="PROSITE" id="PS01124">
    <property type="entry name" value="HTH_ARAC_FAMILY_2"/>
    <property type="match status" value="1"/>
</dbReference>
<dbReference type="Gene3D" id="1.10.10.60">
    <property type="entry name" value="Homeodomain-like"/>
    <property type="match status" value="2"/>
</dbReference>
<feature type="domain" description="HTH araC/xylS-type" evidence="5">
    <location>
        <begin position="262"/>
        <end position="364"/>
    </location>
</feature>
<keyword evidence="4" id="KW-0812">Transmembrane</keyword>
<proteinExistence type="predicted"/>
<evidence type="ECO:0000256" key="1">
    <source>
        <dbReference type="ARBA" id="ARBA00023015"/>
    </source>
</evidence>
<keyword evidence="4" id="KW-1133">Transmembrane helix</keyword>
<dbReference type="AlphaFoldDB" id="A0A4U1CS55"/>
<dbReference type="PANTHER" id="PTHR43280:SF2">
    <property type="entry name" value="HTH-TYPE TRANSCRIPTIONAL REGULATOR EXSA"/>
    <property type="match status" value="1"/>
</dbReference>
<dbReference type="EMBL" id="SWBR01000002">
    <property type="protein sequence ID" value="TKC10543.1"/>
    <property type="molecule type" value="Genomic_DNA"/>
</dbReference>
<dbReference type="InterPro" id="IPR020449">
    <property type="entry name" value="Tscrpt_reg_AraC-type_HTH"/>
</dbReference>
<sequence>MALSFALISFTLFATSIIALLTFLLSRKIHLPRNFRWVFLFAICYICLHSTYSFTIEVFVSHGSWKERLAPFILLYGPLFYFGMVSLKDSRISIKWVFIHSIPFLYYAGWFLILVLGLSNIDERTQLIFTRQLYLFGPISLIGYTLSSLPLERQLLKNKIKYNVVIFAFVRIALLFLGIVLLAVSFSHTMFEHQTAVNLLRMLIYSCMLIFICLTYHFVVRELISPSITVIPDKSKEMLKNPVGKYWKSSLSVEQLNNYDDKLKSTMLEEKLFLKPSLSLSGLATHLKMPNHHLTQVLSRQAHQTFHQYINNLRVAYACELLTDSTKEASLETIAEKSGFNSQPSFNRQFKAIIGCSPSEYRNQQRSQLT</sequence>
<dbReference type="InterPro" id="IPR018060">
    <property type="entry name" value="HTH_AraC"/>
</dbReference>
<dbReference type="PANTHER" id="PTHR43280">
    <property type="entry name" value="ARAC-FAMILY TRANSCRIPTIONAL REGULATOR"/>
    <property type="match status" value="1"/>
</dbReference>
<dbReference type="Pfam" id="PF12833">
    <property type="entry name" value="HTH_18"/>
    <property type="match status" value="1"/>
</dbReference>
<dbReference type="InterPro" id="IPR009057">
    <property type="entry name" value="Homeodomain-like_sf"/>
</dbReference>
<keyword evidence="1" id="KW-0805">Transcription regulation</keyword>
<organism evidence="6 7">
    <name type="scientific">Pedobacter polaris</name>
    <dbReference type="NCBI Taxonomy" id="2571273"/>
    <lineage>
        <taxon>Bacteria</taxon>
        <taxon>Pseudomonadati</taxon>
        <taxon>Bacteroidota</taxon>
        <taxon>Sphingobacteriia</taxon>
        <taxon>Sphingobacteriales</taxon>
        <taxon>Sphingobacteriaceae</taxon>
        <taxon>Pedobacter</taxon>
    </lineage>
</organism>
<gene>
    <name evidence="6" type="ORF">FA048_10195</name>
</gene>
<dbReference type="GO" id="GO:0043565">
    <property type="term" value="F:sequence-specific DNA binding"/>
    <property type="evidence" value="ECO:0007669"/>
    <property type="project" value="InterPro"/>
</dbReference>
<feature type="transmembrane region" description="Helical" evidence="4">
    <location>
        <begin position="163"/>
        <end position="187"/>
    </location>
</feature>
<keyword evidence="3" id="KW-0804">Transcription</keyword>
<evidence type="ECO:0000256" key="3">
    <source>
        <dbReference type="ARBA" id="ARBA00023163"/>
    </source>
</evidence>
<feature type="transmembrane region" description="Helical" evidence="4">
    <location>
        <begin position="68"/>
        <end position="85"/>
    </location>
</feature>
<dbReference type="InterPro" id="IPR018062">
    <property type="entry name" value="HTH_AraC-typ_CS"/>
</dbReference>
<evidence type="ECO:0000313" key="7">
    <source>
        <dbReference type="Proteomes" id="UP000309488"/>
    </source>
</evidence>
<dbReference type="SUPFAM" id="SSF46689">
    <property type="entry name" value="Homeodomain-like"/>
    <property type="match status" value="1"/>
</dbReference>
<protein>
    <submittedName>
        <fullName evidence="6">AraC family transcriptional regulator</fullName>
    </submittedName>
</protein>
<feature type="transmembrane region" description="Helical" evidence="4">
    <location>
        <begin position="37"/>
        <end position="56"/>
    </location>
</feature>
<feature type="transmembrane region" description="Helical" evidence="4">
    <location>
        <begin position="97"/>
        <end position="121"/>
    </location>
</feature>
<dbReference type="SMART" id="SM00342">
    <property type="entry name" value="HTH_ARAC"/>
    <property type="match status" value="1"/>
</dbReference>
<keyword evidence="4" id="KW-0472">Membrane</keyword>
<comment type="caution">
    <text evidence="6">The sequence shown here is derived from an EMBL/GenBank/DDBJ whole genome shotgun (WGS) entry which is preliminary data.</text>
</comment>
<dbReference type="PRINTS" id="PR00032">
    <property type="entry name" value="HTHARAC"/>
</dbReference>
<feature type="transmembrane region" description="Helical" evidence="4">
    <location>
        <begin position="199"/>
        <end position="219"/>
    </location>
</feature>
<dbReference type="Proteomes" id="UP000309488">
    <property type="component" value="Unassembled WGS sequence"/>
</dbReference>
<reference evidence="6 7" key="1">
    <citation type="submission" date="2019-04" db="EMBL/GenBank/DDBJ databases">
        <title>Pedobacter sp. RP-3-22 sp. nov., isolated from Arctic soil.</title>
        <authorList>
            <person name="Dahal R.H."/>
            <person name="Kim D.-U."/>
        </authorList>
    </citation>
    <scope>NUCLEOTIDE SEQUENCE [LARGE SCALE GENOMIC DNA]</scope>
    <source>
        <strain evidence="6 7">RP-3-22</strain>
    </source>
</reference>